<comment type="caution">
    <text evidence="2">The sequence shown here is derived from an EMBL/GenBank/DDBJ whole genome shotgun (WGS) entry which is preliminary data.</text>
</comment>
<organism evidence="2 3">
    <name type="scientific">Promicromonospora soli</name>
    <dbReference type="NCBI Taxonomy" id="2035533"/>
    <lineage>
        <taxon>Bacteria</taxon>
        <taxon>Bacillati</taxon>
        <taxon>Actinomycetota</taxon>
        <taxon>Actinomycetes</taxon>
        <taxon>Micrococcales</taxon>
        <taxon>Promicromonosporaceae</taxon>
        <taxon>Promicromonospora</taxon>
    </lineage>
</organism>
<gene>
    <name evidence="2" type="ORF">GCM10017772_17520</name>
</gene>
<dbReference type="Proteomes" id="UP000627369">
    <property type="component" value="Unassembled WGS sequence"/>
</dbReference>
<dbReference type="EMBL" id="BNAS01000002">
    <property type="protein sequence ID" value="GHH70618.1"/>
    <property type="molecule type" value="Genomic_DNA"/>
</dbReference>
<dbReference type="InterPro" id="IPR052935">
    <property type="entry name" value="Mg2+_PAP"/>
</dbReference>
<feature type="domain" description="Phosphatidate phosphatase APP1 catalytic" evidence="1">
    <location>
        <begin position="154"/>
        <end position="305"/>
    </location>
</feature>
<dbReference type="PANTHER" id="PTHR28208">
    <property type="entry name" value="PHOSPHATIDATE PHOSPHATASE APP1"/>
    <property type="match status" value="1"/>
</dbReference>
<dbReference type="Pfam" id="PF09949">
    <property type="entry name" value="APP1_cat"/>
    <property type="match status" value="1"/>
</dbReference>
<reference evidence="2" key="1">
    <citation type="journal article" date="2014" name="Int. J. Syst. Evol. Microbiol.">
        <title>Complete genome sequence of Corynebacterium casei LMG S-19264T (=DSM 44701T), isolated from a smear-ripened cheese.</title>
        <authorList>
            <consortium name="US DOE Joint Genome Institute (JGI-PGF)"/>
            <person name="Walter F."/>
            <person name="Albersmeier A."/>
            <person name="Kalinowski J."/>
            <person name="Ruckert C."/>
        </authorList>
    </citation>
    <scope>NUCLEOTIDE SEQUENCE</scope>
    <source>
        <strain evidence="2">CGMCC 4.7398</strain>
    </source>
</reference>
<reference evidence="2" key="2">
    <citation type="submission" date="2020-09" db="EMBL/GenBank/DDBJ databases">
        <authorList>
            <person name="Sun Q."/>
            <person name="Zhou Y."/>
        </authorList>
    </citation>
    <scope>NUCLEOTIDE SEQUENCE</scope>
    <source>
        <strain evidence="2">CGMCC 4.7398</strain>
    </source>
</reference>
<dbReference type="PANTHER" id="PTHR28208:SF3">
    <property type="entry name" value="PHOSPHATIDATE PHOSPHATASE APP1"/>
    <property type="match status" value="1"/>
</dbReference>
<evidence type="ECO:0000313" key="2">
    <source>
        <dbReference type="EMBL" id="GHH70618.1"/>
    </source>
</evidence>
<dbReference type="RefSeq" id="WP_189668868.1">
    <property type="nucleotide sequence ID" value="NZ_BNAS01000002.1"/>
</dbReference>
<keyword evidence="3" id="KW-1185">Reference proteome</keyword>
<evidence type="ECO:0000313" key="3">
    <source>
        <dbReference type="Proteomes" id="UP000627369"/>
    </source>
</evidence>
<dbReference type="GO" id="GO:0008195">
    <property type="term" value="F:phosphatidate phosphatase activity"/>
    <property type="evidence" value="ECO:0007669"/>
    <property type="project" value="InterPro"/>
</dbReference>
<name>A0A919KSA7_9MICO</name>
<accession>A0A919KSA7</accession>
<proteinExistence type="predicted"/>
<protein>
    <recommendedName>
        <fullName evidence="1">Phosphatidate phosphatase APP1 catalytic domain-containing protein</fullName>
    </recommendedName>
</protein>
<evidence type="ECO:0000259" key="1">
    <source>
        <dbReference type="Pfam" id="PF09949"/>
    </source>
</evidence>
<sequence length="356" mass="39193">MATSTPHPSQRPHLAAVVEDHLYAAAGWVLSRAGWRPRLETYAGYGTPDRVRVLARVLLSRPRPLSPEHDVLRAGRRGFRHFLTVPAPHRRVRLQVGGQTSVVTCDRAGYIDVELPTSAPLAAGWQPVVLTCLDEPVPCTADASLLVLDERTRFGVVSDIDDTTMVTAVPRPLLAAWNTFVRHPSARRAVPGMPELYRTVQEAHPDAGFFYLSTGAWNTATTLRAFLSRHAYPQGPLLLTDWGPTLTGWFRSGRTHKEASLEHLMSWFPHVRWVLFGDDGQHDVEIYDRVARRRPDRVRAVAIRQLTSGQQILAGNVPDAGSSAADLDVPRVSTVAGRDGSELALRLGTVPGVLTD</sequence>
<dbReference type="InterPro" id="IPR019236">
    <property type="entry name" value="APP1_cat"/>
</dbReference>
<dbReference type="AlphaFoldDB" id="A0A919KSA7"/>